<dbReference type="RefSeq" id="WP_054407823.1">
    <property type="nucleotide sequence ID" value="NZ_FOYA01000001.1"/>
</dbReference>
<name>A0A0M8MD55_9FLAO</name>
<evidence type="ECO:0000313" key="2">
    <source>
        <dbReference type="EMBL" id="KOS06324.1"/>
    </source>
</evidence>
<dbReference type="PATRIC" id="fig|1202724.3.peg.2069"/>
<evidence type="ECO:0000313" key="3">
    <source>
        <dbReference type="Proteomes" id="UP000037755"/>
    </source>
</evidence>
<keyword evidence="3" id="KW-1185">Reference proteome</keyword>
<dbReference type="Proteomes" id="UP000037755">
    <property type="component" value="Unassembled WGS sequence"/>
</dbReference>
<feature type="signal peptide" evidence="1">
    <location>
        <begin position="1"/>
        <end position="18"/>
    </location>
</feature>
<sequence length="467" mass="53272">MIKKAFFLLLFCFGAMQAQTLPDSIAITVQTFETPVSGPEIISWQGKLVFYNQNGKFTSKDKKAKISKKKVLKLVEAIDRNMTFDEHFKNVGIDTVTIKNKPQKLLNQTFEWTPAQRNFILPLLGDIKNYKPIYEEDFYTGPDFQLTPDNRFKSQVTAMLYEKGVARGVTTNKSRTGYALPWVTTDGRENFNPALKKALADIIGSSVYVPSGKDLTRYIADVIIAGNAYHLKELAAETYATDIDHLRETFTVVKALSLGNNQYGIRLRTEAMLPNVSIDFYAYAAYGKLYPSDSLKAEHEYLVYRIQNMRFIMDYLKENPETELNINYYNNSAVNSYTADEINKTPELWKKHDAYVKELQDRAAQYPSGANNTEEKIKESEKTNCGCNLRLDKEVLDKAIQFSVNTPHAIGDRNGYSIWLLLPDDRILLYYMNGDSLLNFKYDAWGSTEPGIQYPCKVFDLDGKPLN</sequence>
<accession>A0A0M8MD55</accession>
<dbReference type="EMBL" id="LIYD01000005">
    <property type="protein sequence ID" value="KOS06324.1"/>
    <property type="molecule type" value="Genomic_DNA"/>
</dbReference>
<protein>
    <submittedName>
        <fullName evidence="2">Uncharacterized protein</fullName>
    </submittedName>
</protein>
<proteinExistence type="predicted"/>
<comment type="caution">
    <text evidence="2">The sequence shown here is derived from an EMBL/GenBank/DDBJ whole genome shotgun (WGS) entry which is preliminary data.</text>
</comment>
<feature type="chain" id="PRO_5005818254" evidence="1">
    <location>
        <begin position="19"/>
        <end position="467"/>
    </location>
</feature>
<dbReference type="OrthoDB" id="1377053at2"/>
<evidence type="ECO:0000256" key="1">
    <source>
        <dbReference type="SAM" id="SignalP"/>
    </source>
</evidence>
<gene>
    <name evidence="2" type="ORF">AM493_09970</name>
</gene>
<reference evidence="2 3" key="1">
    <citation type="submission" date="2015-08" db="EMBL/GenBank/DDBJ databases">
        <title>Whole genome sequence of Flavobacterium akiainvivens IK-1T, from decaying Wikstroemia oahuensis, an endemic Hawaiian shrub.</title>
        <authorList>
            <person name="Wan X."/>
            <person name="Hou S."/>
            <person name="Saito J."/>
            <person name="Donachie S."/>
        </authorList>
    </citation>
    <scope>NUCLEOTIDE SEQUENCE [LARGE SCALE GENOMIC DNA]</scope>
    <source>
        <strain evidence="2 3">IK-1</strain>
    </source>
</reference>
<organism evidence="2 3">
    <name type="scientific">Flavobacterium akiainvivens</name>
    <dbReference type="NCBI Taxonomy" id="1202724"/>
    <lineage>
        <taxon>Bacteria</taxon>
        <taxon>Pseudomonadati</taxon>
        <taxon>Bacteroidota</taxon>
        <taxon>Flavobacteriia</taxon>
        <taxon>Flavobacteriales</taxon>
        <taxon>Flavobacteriaceae</taxon>
        <taxon>Flavobacterium</taxon>
    </lineage>
</organism>
<dbReference type="AlphaFoldDB" id="A0A0M8MD55"/>
<keyword evidence="1" id="KW-0732">Signal</keyword>